<reference evidence="1 2" key="2">
    <citation type="submission" date="2020-08" db="EMBL/GenBank/DDBJ databases">
        <authorList>
            <person name="Partida-Martinez L."/>
            <person name="Huntemann M."/>
            <person name="Clum A."/>
            <person name="Wang J."/>
            <person name="Palaniappan K."/>
            <person name="Ritter S."/>
            <person name="Chen I.-M."/>
            <person name="Stamatis D."/>
            <person name="Reddy T."/>
            <person name="O'Malley R."/>
            <person name="Daum C."/>
            <person name="Shapiro N."/>
            <person name="Ivanova N."/>
            <person name="Kyrpides N."/>
            <person name="Woyke T."/>
        </authorList>
    </citation>
    <scope>NUCLEOTIDE SEQUENCE [LARGE SCALE GENOMIC DNA]</scope>
    <source>
        <strain evidence="1 2">AS3.13</strain>
    </source>
</reference>
<dbReference type="RefSeq" id="WP_184506534.1">
    <property type="nucleotide sequence ID" value="NZ_JACHBT010000014.1"/>
</dbReference>
<organism evidence="1 2">
    <name type="scientific">Sphingomonas endophytica</name>
    <dbReference type="NCBI Taxonomy" id="869719"/>
    <lineage>
        <taxon>Bacteria</taxon>
        <taxon>Pseudomonadati</taxon>
        <taxon>Pseudomonadota</taxon>
        <taxon>Alphaproteobacteria</taxon>
        <taxon>Sphingomonadales</taxon>
        <taxon>Sphingomonadaceae</taxon>
        <taxon>Sphingomonas</taxon>
    </lineage>
</organism>
<gene>
    <name evidence="1" type="ORF">F4693_002640</name>
</gene>
<accession>A0A7X0JDP1</accession>
<dbReference type="EMBL" id="JACHBT010000014">
    <property type="protein sequence ID" value="MBB6505645.1"/>
    <property type="molecule type" value="Genomic_DNA"/>
</dbReference>
<name>A0A7X0JDP1_9SPHN</name>
<reference evidence="1 2" key="1">
    <citation type="submission" date="2020-08" db="EMBL/GenBank/DDBJ databases">
        <title>The Agave Microbiome: Exploring the role of microbial communities in plant adaptations to desert environments.</title>
        <authorList>
            <person name="Partida-Martinez L.P."/>
        </authorList>
    </citation>
    <scope>NUCLEOTIDE SEQUENCE [LARGE SCALE GENOMIC DNA]</scope>
    <source>
        <strain evidence="1 2">AS3.13</strain>
    </source>
</reference>
<sequence length="45" mass="5070">MKDLLTAVDEIDRKTSCQQHGKGLIDRIEGLFKTARDASQPGNRR</sequence>
<comment type="caution">
    <text evidence="1">The sequence shown here is derived from an EMBL/GenBank/DDBJ whole genome shotgun (WGS) entry which is preliminary data.</text>
</comment>
<proteinExistence type="predicted"/>
<dbReference type="AlphaFoldDB" id="A0A7X0JDP1"/>
<protein>
    <submittedName>
        <fullName evidence="1">Uncharacterized protein</fullName>
    </submittedName>
</protein>
<dbReference type="Proteomes" id="UP000522313">
    <property type="component" value="Unassembled WGS sequence"/>
</dbReference>
<evidence type="ECO:0000313" key="1">
    <source>
        <dbReference type="EMBL" id="MBB6505645.1"/>
    </source>
</evidence>
<evidence type="ECO:0000313" key="2">
    <source>
        <dbReference type="Proteomes" id="UP000522313"/>
    </source>
</evidence>